<dbReference type="SMART" id="SM00530">
    <property type="entry name" value="HTH_XRE"/>
    <property type="match status" value="1"/>
</dbReference>
<dbReference type="PROSITE" id="PS50943">
    <property type="entry name" value="HTH_CROC1"/>
    <property type="match status" value="1"/>
</dbReference>
<dbReference type="EMBL" id="FNGA01000006">
    <property type="protein sequence ID" value="SDL56685.1"/>
    <property type="molecule type" value="Genomic_DNA"/>
</dbReference>
<dbReference type="PANTHER" id="PTHR36924:SF1">
    <property type="entry name" value="ANTITOXIN HIGA-1"/>
    <property type="match status" value="1"/>
</dbReference>
<gene>
    <name evidence="3" type="ORF">SAMN05660337_3260</name>
</gene>
<reference evidence="4" key="1">
    <citation type="submission" date="2016-10" db="EMBL/GenBank/DDBJ databases">
        <authorList>
            <person name="Varghese N."/>
            <person name="Submissions S."/>
        </authorList>
    </citation>
    <scope>NUCLEOTIDE SEQUENCE [LARGE SCALE GENOMIC DNA]</scope>
    <source>
        <strain evidence="4">DSM 16995</strain>
    </source>
</reference>
<dbReference type="NCBIfam" id="TIGR02607">
    <property type="entry name" value="antidote_HigA"/>
    <property type="match status" value="1"/>
</dbReference>
<dbReference type="InterPro" id="IPR013430">
    <property type="entry name" value="Toxin_antidote_HigA"/>
</dbReference>
<feature type="domain" description="HTH cro/C1-type" evidence="2">
    <location>
        <begin position="25"/>
        <end position="70"/>
    </location>
</feature>
<dbReference type="PANTHER" id="PTHR36924">
    <property type="entry name" value="ANTITOXIN HIGA-1"/>
    <property type="match status" value="1"/>
</dbReference>
<dbReference type="RefSeq" id="WP_092163025.1">
    <property type="nucleotide sequence ID" value="NZ_FNGA01000006.1"/>
</dbReference>
<dbReference type="Pfam" id="PF01381">
    <property type="entry name" value="HTH_3"/>
    <property type="match status" value="1"/>
</dbReference>
<organism evidence="3 4">
    <name type="scientific">Maridesulfovibrio ferrireducens</name>
    <dbReference type="NCBI Taxonomy" id="246191"/>
    <lineage>
        <taxon>Bacteria</taxon>
        <taxon>Pseudomonadati</taxon>
        <taxon>Thermodesulfobacteriota</taxon>
        <taxon>Desulfovibrionia</taxon>
        <taxon>Desulfovibrionales</taxon>
        <taxon>Desulfovibrionaceae</taxon>
        <taxon>Maridesulfovibrio</taxon>
    </lineage>
</organism>
<evidence type="ECO:0000259" key="2">
    <source>
        <dbReference type="PROSITE" id="PS50943"/>
    </source>
</evidence>
<dbReference type="GO" id="GO:0003677">
    <property type="term" value="F:DNA binding"/>
    <property type="evidence" value="ECO:0007669"/>
    <property type="project" value="UniProtKB-KW"/>
</dbReference>
<dbReference type="Gene3D" id="1.10.260.40">
    <property type="entry name" value="lambda repressor-like DNA-binding domains"/>
    <property type="match status" value="1"/>
</dbReference>
<dbReference type="InterPro" id="IPR010982">
    <property type="entry name" value="Lambda_DNA-bd_dom_sf"/>
</dbReference>
<dbReference type="STRING" id="246191.SAMN05660337_3260"/>
<keyword evidence="4" id="KW-1185">Reference proteome</keyword>
<dbReference type="InterPro" id="IPR001387">
    <property type="entry name" value="Cro/C1-type_HTH"/>
</dbReference>
<dbReference type="SUPFAM" id="SSF47413">
    <property type="entry name" value="lambda repressor-like DNA-binding domains"/>
    <property type="match status" value="1"/>
</dbReference>
<dbReference type="CDD" id="cd00093">
    <property type="entry name" value="HTH_XRE"/>
    <property type="match status" value="1"/>
</dbReference>
<dbReference type="Proteomes" id="UP000199053">
    <property type="component" value="Unassembled WGS sequence"/>
</dbReference>
<dbReference type="AlphaFoldDB" id="A0A1G9L525"/>
<evidence type="ECO:0000313" key="3">
    <source>
        <dbReference type="EMBL" id="SDL56685.1"/>
    </source>
</evidence>
<dbReference type="OrthoDB" id="9798100at2"/>
<evidence type="ECO:0000256" key="1">
    <source>
        <dbReference type="ARBA" id="ARBA00023125"/>
    </source>
</evidence>
<accession>A0A1G9L525</accession>
<name>A0A1G9L525_9BACT</name>
<proteinExistence type="predicted"/>
<sequence length="103" mass="11646">MHTTTRKPTHPGEIIKYDYMEPLSLTVTALAAHLGVSRKHLSQVLHEKTSISPVMALRLSRAFNTTPDLWLNLQRKRDLWEAEQNPSVFLDVTTLPGISELGK</sequence>
<evidence type="ECO:0000313" key="4">
    <source>
        <dbReference type="Proteomes" id="UP000199053"/>
    </source>
</evidence>
<protein>
    <submittedName>
        <fullName evidence="3">Addiction module antidote protein, HigA family</fullName>
    </submittedName>
</protein>
<keyword evidence="1" id="KW-0238">DNA-binding</keyword>